<keyword evidence="2" id="KW-1185">Reference proteome</keyword>
<sequence>MLFSFALSAVVLASSVFGSPLQTRSQCASNLAAARLTLPAQEAALAPPSTGPSGIVLGVGVQNYTCTAAGNYTTAGAVAQLFDISCLINKSSFDDVQDVAYDLWKKAPESITTLRLGTLINQIGHGEPAGLHYFISNSAGGISPKWDHTASATAKGKAGDFVVAKKVGDIPAPNPSADVDWLSLANVSGDLAAQVFRVSTRGGVAPAKCTPGSPLISVKYTSKYYYFGDNGF</sequence>
<dbReference type="EMBL" id="ML208265">
    <property type="protein sequence ID" value="TFK75050.1"/>
    <property type="molecule type" value="Genomic_DNA"/>
</dbReference>
<accession>A0ACD3BB42</accession>
<reference evidence="1 2" key="1">
    <citation type="journal article" date="2019" name="Nat. Ecol. Evol.">
        <title>Megaphylogeny resolves global patterns of mushroom evolution.</title>
        <authorList>
            <person name="Varga T."/>
            <person name="Krizsan K."/>
            <person name="Foldi C."/>
            <person name="Dima B."/>
            <person name="Sanchez-Garcia M."/>
            <person name="Sanchez-Ramirez S."/>
            <person name="Szollosi G.J."/>
            <person name="Szarkandi J.G."/>
            <person name="Papp V."/>
            <person name="Albert L."/>
            <person name="Andreopoulos W."/>
            <person name="Angelini C."/>
            <person name="Antonin V."/>
            <person name="Barry K.W."/>
            <person name="Bougher N.L."/>
            <person name="Buchanan P."/>
            <person name="Buyck B."/>
            <person name="Bense V."/>
            <person name="Catcheside P."/>
            <person name="Chovatia M."/>
            <person name="Cooper J."/>
            <person name="Damon W."/>
            <person name="Desjardin D."/>
            <person name="Finy P."/>
            <person name="Geml J."/>
            <person name="Haridas S."/>
            <person name="Hughes K."/>
            <person name="Justo A."/>
            <person name="Karasinski D."/>
            <person name="Kautmanova I."/>
            <person name="Kiss B."/>
            <person name="Kocsube S."/>
            <person name="Kotiranta H."/>
            <person name="LaButti K.M."/>
            <person name="Lechner B.E."/>
            <person name="Liimatainen K."/>
            <person name="Lipzen A."/>
            <person name="Lukacs Z."/>
            <person name="Mihaltcheva S."/>
            <person name="Morgado L.N."/>
            <person name="Niskanen T."/>
            <person name="Noordeloos M.E."/>
            <person name="Ohm R.A."/>
            <person name="Ortiz-Santana B."/>
            <person name="Ovrebo C."/>
            <person name="Racz N."/>
            <person name="Riley R."/>
            <person name="Savchenko A."/>
            <person name="Shiryaev A."/>
            <person name="Soop K."/>
            <person name="Spirin V."/>
            <person name="Szebenyi C."/>
            <person name="Tomsovsky M."/>
            <person name="Tulloss R.E."/>
            <person name="Uehling J."/>
            <person name="Grigoriev I.V."/>
            <person name="Vagvolgyi C."/>
            <person name="Papp T."/>
            <person name="Martin F.M."/>
            <person name="Miettinen O."/>
            <person name="Hibbett D.S."/>
            <person name="Nagy L.G."/>
        </authorList>
    </citation>
    <scope>NUCLEOTIDE SEQUENCE [LARGE SCALE GENOMIC DNA]</scope>
    <source>
        <strain evidence="1 2">NL-1719</strain>
    </source>
</reference>
<name>A0ACD3BB42_9AGAR</name>
<protein>
    <submittedName>
        <fullName evidence="1">Uncharacterized protein</fullName>
    </submittedName>
</protein>
<gene>
    <name evidence="1" type="ORF">BDN72DRAFT_606749</name>
</gene>
<organism evidence="1 2">
    <name type="scientific">Pluteus cervinus</name>
    <dbReference type="NCBI Taxonomy" id="181527"/>
    <lineage>
        <taxon>Eukaryota</taxon>
        <taxon>Fungi</taxon>
        <taxon>Dikarya</taxon>
        <taxon>Basidiomycota</taxon>
        <taxon>Agaricomycotina</taxon>
        <taxon>Agaricomycetes</taxon>
        <taxon>Agaricomycetidae</taxon>
        <taxon>Agaricales</taxon>
        <taxon>Pluteineae</taxon>
        <taxon>Pluteaceae</taxon>
        <taxon>Pluteus</taxon>
    </lineage>
</organism>
<dbReference type="Proteomes" id="UP000308600">
    <property type="component" value="Unassembled WGS sequence"/>
</dbReference>
<proteinExistence type="predicted"/>
<evidence type="ECO:0000313" key="2">
    <source>
        <dbReference type="Proteomes" id="UP000308600"/>
    </source>
</evidence>
<evidence type="ECO:0000313" key="1">
    <source>
        <dbReference type="EMBL" id="TFK75050.1"/>
    </source>
</evidence>